<dbReference type="AlphaFoldDB" id="A0A820B5P5"/>
<dbReference type="InterPro" id="IPR038694">
    <property type="entry name" value="DUF427_sf"/>
</dbReference>
<evidence type="ECO:0000313" key="2">
    <source>
        <dbReference type="EMBL" id="CAF0998464.1"/>
    </source>
</evidence>
<dbReference type="Proteomes" id="UP000663881">
    <property type="component" value="Unassembled WGS sequence"/>
</dbReference>
<dbReference type="InterPro" id="IPR007361">
    <property type="entry name" value="DUF427"/>
</dbReference>
<evidence type="ECO:0000313" key="4">
    <source>
        <dbReference type="Proteomes" id="UP000663881"/>
    </source>
</evidence>
<dbReference type="EMBL" id="CAJNON010000123">
    <property type="protein sequence ID" value="CAF0998464.1"/>
    <property type="molecule type" value="Genomic_DNA"/>
</dbReference>
<sequence length="77" mass="8943">MVSNLPKENVWDYPRPPAIEPVQAHLRVIYNDVVLADTTSALRILETGHPPTYYIPPNDVKQEYLKHNTKSTYCEYK</sequence>
<dbReference type="EMBL" id="CAJOAY010009045">
    <property type="protein sequence ID" value="CAF4197292.1"/>
    <property type="molecule type" value="Genomic_DNA"/>
</dbReference>
<feature type="non-terminal residue" evidence="3">
    <location>
        <position position="77"/>
    </location>
</feature>
<dbReference type="Gene3D" id="2.170.150.40">
    <property type="entry name" value="Domain of unknown function (DUF427)"/>
    <property type="match status" value="1"/>
</dbReference>
<evidence type="ECO:0000259" key="1">
    <source>
        <dbReference type="Pfam" id="PF04248"/>
    </source>
</evidence>
<reference evidence="3" key="1">
    <citation type="submission" date="2021-02" db="EMBL/GenBank/DDBJ databases">
        <authorList>
            <person name="Nowell W R."/>
        </authorList>
    </citation>
    <scope>NUCLEOTIDE SEQUENCE</scope>
</reference>
<protein>
    <recommendedName>
        <fullName evidence="1">DUF427 domain-containing protein</fullName>
    </recommendedName>
</protein>
<proteinExistence type="predicted"/>
<dbReference type="PANTHER" id="PTHR43058:SF1">
    <property type="entry name" value="DUF427 DOMAIN-CONTAINING PROTEIN"/>
    <property type="match status" value="1"/>
</dbReference>
<accession>A0A820B5P5</accession>
<dbReference type="Proteomes" id="UP000663891">
    <property type="component" value="Unassembled WGS sequence"/>
</dbReference>
<dbReference type="OrthoDB" id="18996at2759"/>
<gene>
    <name evidence="3" type="ORF">OKA104_LOCUS40780</name>
    <name evidence="2" type="ORF">VCS650_LOCUS14592</name>
</gene>
<dbReference type="PANTHER" id="PTHR43058">
    <property type="entry name" value="SLR0655 PROTEIN"/>
    <property type="match status" value="1"/>
</dbReference>
<feature type="domain" description="DUF427" evidence="1">
    <location>
        <begin position="27"/>
        <end position="77"/>
    </location>
</feature>
<dbReference type="Pfam" id="PF04248">
    <property type="entry name" value="NTP_transf_9"/>
    <property type="match status" value="1"/>
</dbReference>
<name>A0A820B5P5_9BILA</name>
<organism evidence="3 4">
    <name type="scientific">Adineta steineri</name>
    <dbReference type="NCBI Taxonomy" id="433720"/>
    <lineage>
        <taxon>Eukaryota</taxon>
        <taxon>Metazoa</taxon>
        <taxon>Spiralia</taxon>
        <taxon>Gnathifera</taxon>
        <taxon>Rotifera</taxon>
        <taxon>Eurotatoria</taxon>
        <taxon>Bdelloidea</taxon>
        <taxon>Adinetida</taxon>
        <taxon>Adinetidae</taxon>
        <taxon>Adineta</taxon>
    </lineage>
</organism>
<evidence type="ECO:0000313" key="3">
    <source>
        <dbReference type="EMBL" id="CAF4197292.1"/>
    </source>
</evidence>
<comment type="caution">
    <text evidence="3">The sequence shown here is derived from an EMBL/GenBank/DDBJ whole genome shotgun (WGS) entry which is preliminary data.</text>
</comment>